<feature type="domain" description="GIY-YIG" evidence="1">
    <location>
        <begin position="179"/>
        <end position="266"/>
    </location>
</feature>
<organism evidence="2 3">
    <name type="scientific">Janibacter alkaliphilus</name>
    <dbReference type="NCBI Taxonomy" id="1069963"/>
    <lineage>
        <taxon>Bacteria</taxon>
        <taxon>Bacillati</taxon>
        <taxon>Actinomycetota</taxon>
        <taxon>Actinomycetes</taxon>
        <taxon>Micrococcales</taxon>
        <taxon>Intrasporangiaceae</taxon>
        <taxon>Janibacter</taxon>
    </lineage>
</organism>
<reference evidence="2 3" key="1">
    <citation type="submission" date="2020-07" db="EMBL/GenBank/DDBJ databases">
        <title>Sequencing the genomes of 1000 actinobacteria strains.</title>
        <authorList>
            <person name="Klenk H.-P."/>
        </authorList>
    </citation>
    <scope>NUCLEOTIDE SEQUENCE [LARGE SCALE GENOMIC DNA]</scope>
    <source>
        <strain evidence="2 3">DSM 24723</strain>
    </source>
</reference>
<dbReference type="InterPro" id="IPR035901">
    <property type="entry name" value="GIY-YIG_endonuc_sf"/>
</dbReference>
<dbReference type="SUPFAM" id="SSF82771">
    <property type="entry name" value="GIY-YIG endonuclease"/>
    <property type="match status" value="1"/>
</dbReference>
<dbReference type="Gene3D" id="3.40.1440.10">
    <property type="entry name" value="GIY-YIG endonuclease"/>
    <property type="match status" value="1"/>
</dbReference>
<gene>
    <name evidence="2" type="ORF">BJY28_001211</name>
</gene>
<dbReference type="Proteomes" id="UP000592181">
    <property type="component" value="Unassembled WGS sequence"/>
</dbReference>
<comment type="caution">
    <text evidence="2">The sequence shown here is derived from an EMBL/GenBank/DDBJ whole genome shotgun (WGS) entry which is preliminary data.</text>
</comment>
<name>A0A852X0A8_9MICO</name>
<dbReference type="PROSITE" id="PS50164">
    <property type="entry name" value="GIY_YIG"/>
    <property type="match status" value="1"/>
</dbReference>
<accession>A0A852X0A8</accession>
<evidence type="ECO:0000313" key="2">
    <source>
        <dbReference type="EMBL" id="NYG36742.1"/>
    </source>
</evidence>
<proteinExistence type="predicted"/>
<dbReference type="InterPro" id="IPR000305">
    <property type="entry name" value="GIY-YIG_endonuc"/>
</dbReference>
<dbReference type="AlphaFoldDB" id="A0A852X0A8"/>
<evidence type="ECO:0000259" key="1">
    <source>
        <dbReference type="PROSITE" id="PS50164"/>
    </source>
</evidence>
<dbReference type="RefSeq" id="WP_179462197.1">
    <property type="nucleotide sequence ID" value="NZ_JACBZX010000001.1"/>
</dbReference>
<protein>
    <recommendedName>
        <fullName evidence="1">GIY-YIG domain-containing protein</fullName>
    </recommendedName>
</protein>
<sequence>MALTLGTILQGETIDPGEALAIRHSFVAMHEDGEAGIHADSTDAEILAYTSRQSLTSRHFPADPPRTWLVFVTDGSYRARLWRVLENHGEVHRDDTLRHFDLRETGALADLQDRLVIHWPAPITWRVHGATAADYPVLEIADAAREPFPGFDRLRLSHATLQAVLREHRYEHWRSALSSVAGIYLITDTRDGRQYVGKADGAETIRQRWSAYAADGHGGNVGLRGLDPSTFRYSVLRVFDRATPQAVINDAESHFKQALDTTRHGLNGN</sequence>
<dbReference type="EMBL" id="JACBZX010000001">
    <property type="protein sequence ID" value="NYG36742.1"/>
    <property type="molecule type" value="Genomic_DNA"/>
</dbReference>
<keyword evidence="3" id="KW-1185">Reference proteome</keyword>
<dbReference type="CDD" id="cd10446">
    <property type="entry name" value="GIY-YIG_unchar_1"/>
    <property type="match status" value="1"/>
</dbReference>
<evidence type="ECO:0000313" key="3">
    <source>
        <dbReference type="Proteomes" id="UP000592181"/>
    </source>
</evidence>